<dbReference type="InterPro" id="IPR027073">
    <property type="entry name" value="5_3_exoribonuclease"/>
</dbReference>
<keyword evidence="3" id="KW-1185">Reference proteome</keyword>
<dbReference type="EMBL" id="CAUOFW020003147">
    <property type="protein sequence ID" value="CAK9158282.1"/>
    <property type="molecule type" value="Genomic_DNA"/>
</dbReference>
<gene>
    <name evidence="2" type="ORF">ILEXP_LOCUS26898</name>
</gene>
<feature type="domain" description="Xrn1 helical" evidence="1">
    <location>
        <begin position="1"/>
        <end position="142"/>
    </location>
</feature>
<proteinExistence type="predicted"/>
<organism evidence="2 3">
    <name type="scientific">Ilex paraguariensis</name>
    <name type="common">yerba mate</name>
    <dbReference type="NCBI Taxonomy" id="185542"/>
    <lineage>
        <taxon>Eukaryota</taxon>
        <taxon>Viridiplantae</taxon>
        <taxon>Streptophyta</taxon>
        <taxon>Embryophyta</taxon>
        <taxon>Tracheophyta</taxon>
        <taxon>Spermatophyta</taxon>
        <taxon>Magnoliopsida</taxon>
        <taxon>eudicotyledons</taxon>
        <taxon>Gunneridae</taxon>
        <taxon>Pentapetalae</taxon>
        <taxon>asterids</taxon>
        <taxon>campanulids</taxon>
        <taxon>Aquifoliales</taxon>
        <taxon>Aquifoliaceae</taxon>
        <taxon>Ilex</taxon>
    </lineage>
</organism>
<evidence type="ECO:0000313" key="2">
    <source>
        <dbReference type="EMBL" id="CAK9158282.1"/>
    </source>
</evidence>
<evidence type="ECO:0000313" key="3">
    <source>
        <dbReference type="Proteomes" id="UP001642360"/>
    </source>
</evidence>
<protein>
    <recommendedName>
        <fullName evidence="1">Xrn1 helical domain-containing protein</fullName>
    </recommendedName>
</protein>
<reference evidence="2 3" key="1">
    <citation type="submission" date="2024-02" db="EMBL/GenBank/DDBJ databases">
        <authorList>
            <person name="Vignale AGUSTIN F."/>
            <person name="Sosa J E."/>
            <person name="Modenutti C."/>
        </authorList>
    </citation>
    <scope>NUCLEOTIDE SEQUENCE [LARGE SCALE GENOMIC DNA]</scope>
</reference>
<dbReference type="PANTHER" id="PTHR12341">
    <property type="entry name" value="5'-&gt;3' EXORIBONUCLEASE"/>
    <property type="match status" value="1"/>
</dbReference>
<dbReference type="Gene3D" id="1.25.40.1050">
    <property type="match status" value="1"/>
</dbReference>
<dbReference type="AlphaFoldDB" id="A0ABC8SMY3"/>
<evidence type="ECO:0000259" key="1">
    <source>
        <dbReference type="Pfam" id="PF17846"/>
    </source>
</evidence>
<feature type="non-terminal residue" evidence="2">
    <location>
        <position position="1"/>
    </location>
</feature>
<accession>A0ABC8SMY3</accession>
<dbReference type="Proteomes" id="UP001642360">
    <property type="component" value="Unassembled WGS sequence"/>
</dbReference>
<name>A0ABC8SMY3_9AQUA</name>
<dbReference type="Pfam" id="PF17846">
    <property type="entry name" value="XRN_M"/>
    <property type="match status" value="1"/>
</dbReference>
<dbReference type="PANTHER" id="PTHR12341:SF53">
    <property type="entry name" value="5'-3' EXORIBONUCLEASE"/>
    <property type="match status" value="1"/>
</dbReference>
<sequence>FYPYHYAPCASDFSGLNQMEICFTLGKPFKPFDQLMGVLPAARKLMTEPLSPILDFYPTDFELDMNGRRHAWQAVCKLPFIKECRLLSEIAKVEHTLTDEEKQRNSLGLDILFLHTSHPLAMKIFSFCKRNRDHPKLLKTKLKRKINPQFRC</sequence>
<comment type="caution">
    <text evidence="2">The sequence shown here is derived from an EMBL/GenBank/DDBJ whole genome shotgun (WGS) entry which is preliminary data.</text>
</comment>
<feature type="non-terminal residue" evidence="2">
    <location>
        <position position="152"/>
    </location>
</feature>
<dbReference type="InterPro" id="IPR041412">
    <property type="entry name" value="Xrn1_helical"/>
</dbReference>